<dbReference type="Gene3D" id="3.30.1380.10">
    <property type="match status" value="1"/>
</dbReference>
<dbReference type="STRING" id="1479485.DA73_0229395"/>
<dbReference type="Pfam" id="PF02557">
    <property type="entry name" value="VanY"/>
    <property type="match status" value="1"/>
</dbReference>
<proteinExistence type="predicted"/>
<dbReference type="AlphaFoldDB" id="A0A0C1R8M3"/>
<dbReference type="GO" id="GO:0006508">
    <property type="term" value="P:proteolysis"/>
    <property type="evidence" value="ECO:0007669"/>
    <property type="project" value="InterPro"/>
</dbReference>
<dbReference type="PROSITE" id="PS51257">
    <property type="entry name" value="PROKAR_LIPOPROTEIN"/>
    <property type="match status" value="1"/>
</dbReference>
<protein>
    <submittedName>
        <fullName evidence="3 4">Peptidase M15</fullName>
    </submittedName>
</protein>
<sequence length="291" mass="32063">MKRNIKNLAFIAIITFLACTLVASHGINRYQLRASRQSVENCASAPSSNPGEQKPSCTNAPPLKIVPTIAPPPTPNLSLPEKDRFLALVTYKLPTLPTPNTYEYTLLRAYGAAFIIQEAGIKLPPKVVFTSEQETKQFQSSLNMSKVNNTNDCYLQKSAADALNRAKAQVKIPLKSGYGASDCTRSFATNLRFWNKYATATTLQRVRQGEETNILGVVAPPGASQHLWGLAIDLGVSNASQEYTLNQNGWFRTVERDSPHWTYLGLPPERLADFGFTNKLVGGVAYWLTPL</sequence>
<reference evidence="3" key="2">
    <citation type="submission" date="2019-11" db="EMBL/GenBank/DDBJ databases">
        <title>Improved Assembly of Tolypothrix boutellei genome.</title>
        <authorList>
            <person name="Sarangi A.N."/>
            <person name="Mukherjee M."/>
            <person name="Ghosh S."/>
            <person name="Singh D."/>
            <person name="Das A."/>
            <person name="Kant S."/>
            <person name="Prusty A."/>
            <person name="Tripathy S."/>
        </authorList>
    </citation>
    <scope>NUCLEOTIDE SEQUENCE</scope>
    <source>
        <strain evidence="3">VB521301</strain>
    </source>
</reference>
<dbReference type="GO" id="GO:0004180">
    <property type="term" value="F:carboxypeptidase activity"/>
    <property type="evidence" value="ECO:0007669"/>
    <property type="project" value="UniProtKB-KW"/>
</dbReference>
<gene>
    <name evidence="4" type="ORF">DA73_0229395</name>
    <name evidence="3" type="ORF">DA73_0400040625</name>
</gene>
<dbReference type="OrthoDB" id="5496837at2"/>
<feature type="compositionally biased region" description="Polar residues" evidence="1">
    <location>
        <begin position="41"/>
        <end position="59"/>
    </location>
</feature>
<evidence type="ECO:0000313" key="4">
    <source>
        <dbReference type="EMBL" id="KIE08650.1"/>
    </source>
</evidence>
<keyword evidence="4" id="KW-0645">Protease</keyword>
<evidence type="ECO:0000313" key="3">
    <source>
        <dbReference type="EMBL" id="KAF3883996.1"/>
    </source>
</evidence>
<accession>A0A0C1R8M3</accession>
<reference evidence="4" key="1">
    <citation type="journal article" date="2015" name="Genome Announc.">
        <title>Draft Genome Sequence of Tolypothrix boutellei Strain VB521301.</title>
        <authorList>
            <person name="Chandrababunaidu M.M."/>
            <person name="Singh D."/>
            <person name="Sen D."/>
            <person name="Bhan S."/>
            <person name="Das S."/>
            <person name="Gupta A."/>
            <person name="Adhikary S.P."/>
            <person name="Tripathy S."/>
        </authorList>
    </citation>
    <scope>NUCLEOTIDE SEQUENCE</scope>
    <source>
        <strain evidence="4">VB521301</strain>
    </source>
</reference>
<dbReference type="CDD" id="cd14814">
    <property type="entry name" value="Peptidase_M15"/>
    <property type="match status" value="1"/>
</dbReference>
<dbReference type="SUPFAM" id="SSF55166">
    <property type="entry name" value="Hedgehog/DD-peptidase"/>
    <property type="match status" value="1"/>
</dbReference>
<evidence type="ECO:0000259" key="2">
    <source>
        <dbReference type="Pfam" id="PF02557"/>
    </source>
</evidence>
<dbReference type="Proteomes" id="UP000029738">
    <property type="component" value="Unassembled WGS sequence"/>
</dbReference>
<comment type="caution">
    <text evidence="4">The sequence shown here is derived from an EMBL/GenBank/DDBJ whole genome shotgun (WGS) entry which is preliminary data.</text>
</comment>
<keyword evidence="4" id="KW-0378">Hydrolase</keyword>
<organism evidence="4">
    <name type="scientific">Tolypothrix bouteillei VB521301</name>
    <dbReference type="NCBI Taxonomy" id="1479485"/>
    <lineage>
        <taxon>Bacteria</taxon>
        <taxon>Bacillati</taxon>
        <taxon>Cyanobacteriota</taxon>
        <taxon>Cyanophyceae</taxon>
        <taxon>Nostocales</taxon>
        <taxon>Tolypothrichaceae</taxon>
        <taxon>Tolypothrix</taxon>
    </lineage>
</organism>
<dbReference type="EMBL" id="JHEG02000058">
    <property type="protein sequence ID" value="KIE08650.1"/>
    <property type="molecule type" value="Genomic_DNA"/>
</dbReference>
<name>A0A0C1R8M3_9CYAN</name>
<dbReference type="InterPro" id="IPR003709">
    <property type="entry name" value="VanY-like_core_dom"/>
</dbReference>
<evidence type="ECO:0000313" key="5">
    <source>
        <dbReference type="Proteomes" id="UP000029738"/>
    </source>
</evidence>
<dbReference type="RefSeq" id="WP_038076600.1">
    <property type="nucleotide sequence ID" value="NZ_JHEG04000002.1"/>
</dbReference>
<dbReference type="InterPro" id="IPR009045">
    <property type="entry name" value="Zn_M74/Hedgehog-like"/>
</dbReference>
<dbReference type="EMBL" id="JHEG04000002">
    <property type="protein sequence ID" value="KAF3883996.1"/>
    <property type="molecule type" value="Genomic_DNA"/>
</dbReference>
<keyword evidence="4" id="KW-0121">Carboxypeptidase</keyword>
<keyword evidence="5" id="KW-1185">Reference proteome</keyword>
<feature type="domain" description="D-alanyl-D-alanine carboxypeptidase-like core" evidence="2">
    <location>
        <begin position="167"/>
        <end position="248"/>
    </location>
</feature>
<feature type="region of interest" description="Disordered" evidence="1">
    <location>
        <begin position="41"/>
        <end position="60"/>
    </location>
</feature>
<evidence type="ECO:0000256" key="1">
    <source>
        <dbReference type="SAM" id="MobiDB-lite"/>
    </source>
</evidence>